<gene>
    <name evidence="1" type="ORF">KIPB_016168</name>
</gene>
<evidence type="ECO:0000313" key="1">
    <source>
        <dbReference type="EMBL" id="GIQ92409.1"/>
    </source>
</evidence>
<organism evidence="1 2">
    <name type="scientific">Kipferlia bialata</name>
    <dbReference type="NCBI Taxonomy" id="797122"/>
    <lineage>
        <taxon>Eukaryota</taxon>
        <taxon>Metamonada</taxon>
        <taxon>Carpediemonas-like organisms</taxon>
        <taxon>Kipferlia</taxon>
    </lineage>
</organism>
<dbReference type="Proteomes" id="UP000265618">
    <property type="component" value="Unassembled WGS sequence"/>
</dbReference>
<comment type="caution">
    <text evidence="1">The sequence shown here is derived from an EMBL/GenBank/DDBJ whole genome shotgun (WGS) entry which is preliminary data.</text>
</comment>
<protein>
    <submittedName>
        <fullName evidence="1">Uncharacterized protein</fullName>
    </submittedName>
</protein>
<feature type="non-terminal residue" evidence="1">
    <location>
        <position position="1"/>
    </location>
</feature>
<dbReference type="AlphaFoldDB" id="A0A9K3DBB9"/>
<proteinExistence type="predicted"/>
<sequence>MSATEESPAVSAPRSRFFGLSKFVLPADVDTATLVANQNWQR</sequence>
<dbReference type="EMBL" id="BDIP01009646">
    <property type="protein sequence ID" value="GIQ92409.1"/>
    <property type="molecule type" value="Genomic_DNA"/>
</dbReference>
<name>A0A9K3DBB9_9EUKA</name>
<keyword evidence="2" id="KW-1185">Reference proteome</keyword>
<reference evidence="1 2" key="1">
    <citation type="journal article" date="2018" name="PLoS ONE">
        <title>The draft genome of Kipferlia bialata reveals reductive genome evolution in fornicate parasites.</title>
        <authorList>
            <person name="Tanifuji G."/>
            <person name="Takabayashi S."/>
            <person name="Kume K."/>
            <person name="Takagi M."/>
            <person name="Nakayama T."/>
            <person name="Kamikawa R."/>
            <person name="Inagaki Y."/>
            <person name="Hashimoto T."/>
        </authorList>
    </citation>
    <scope>NUCLEOTIDE SEQUENCE [LARGE SCALE GENOMIC DNA]</scope>
    <source>
        <strain evidence="1">NY0173</strain>
    </source>
</reference>
<accession>A0A9K3DBB9</accession>
<evidence type="ECO:0000313" key="2">
    <source>
        <dbReference type="Proteomes" id="UP000265618"/>
    </source>
</evidence>